<organism evidence="1 2">
    <name type="scientific">Photobacterium swingsii</name>
    <dbReference type="NCBI Taxonomy" id="680026"/>
    <lineage>
        <taxon>Bacteria</taxon>
        <taxon>Pseudomonadati</taxon>
        <taxon>Pseudomonadota</taxon>
        <taxon>Gammaproteobacteria</taxon>
        <taxon>Vibrionales</taxon>
        <taxon>Vibrionaceae</taxon>
        <taxon>Photobacterium</taxon>
    </lineage>
</organism>
<keyword evidence="2" id="KW-1185">Reference proteome</keyword>
<gene>
    <name evidence="1" type="ORF">C9I94_10870</name>
</gene>
<dbReference type="EMBL" id="PYLZ01000005">
    <property type="protein sequence ID" value="PSW24530.1"/>
    <property type="molecule type" value="Genomic_DNA"/>
</dbReference>
<dbReference type="STRING" id="680026.AB733_23070"/>
<reference evidence="1 2" key="1">
    <citation type="submission" date="2018-01" db="EMBL/GenBank/DDBJ databases">
        <title>Whole genome sequencing of Histamine producing bacteria.</title>
        <authorList>
            <person name="Butler K."/>
        </authorList>
    </citation>
    <scope>NUCLEOTIDE SEQUENCE [LARGE SCALE GENOMIC DNA]</scope>
    <source>
        <strain evidence="1 2">DSM 24669</strain>
    </source>
</reference>
<dbReference type="AlphaFoldDB" id="A0A0J8XT57"/>
<proteinExistence type="predicted"/>
<dbReference type="Proteomes" id="UP000240481">
    <property type="component" value="Unassembled WGS sequence"/>
</dbReference>
<evidence type="ECO:0000313" key="1">
    <source>
        <dbReference type="EMBL" id="PSW24530.1"/>
    </source>
</evidence>
<accession>A0A0J8XT57</accession>
<dbReference type="RefSeq" id="WP_048900902.1">
    <property type="nucleotide sequence ID" value="NZ_AP024853.1"/>
</dbReference>
<comment type="caution">
    <text evidence="1">The sequence shown here is derived from an EMBL/GenBank/DDBJ whole genome shotgun (WGS) entry which is preliminary data.</text>
</comment>
<protein>
    <submittedName>
        <fullName evidence="1">Uncharacterized protein</fullName>
    </submittedName>
</protein>
<name>A0A0J8XT57_9GAMM</name>
<evidence type="ECO:0000313" key="2">
    <source>
        <dbReference type="Proteomes" id="UP000240481"/>
    </source>
</evidence>
<sequence length="99" mass="11713">MEKDDGKRRQVLSLVEMLKIRLDYVNIDKNTKVQLELHQRNNIMFLYRELGMAIDCNQAFKATHLSGLLKGLLERKVNPDLRFQYKKINEAIHELESQL</sequence>